<evidence type="ECO:0000313" key="1">
    <source>
        <dbReference type="EMBL" id="KAI4351941.1"/>
    </source>
</evidence>
<dbReference type="EMBL" id="CM039428">
    <property type="protein sequence ID" value="KAI4351941.1"/>
    <property type="molecule type" value="Genomic_DNA"/>
</dbReference>
<keyword evidence="2" id="KW-1185">Reference proteome</keyword>
<organism evidence="1 2">
    <name type="scientific">Bauhinia variegata</name>
    <name type="common">Purple orchid tree</name>
    <name type="synonym">Phanera variegata</name>
    <dbReference type="NCBI Taxonomy" id="167791"/>
    <lineage>
        <taxon>Eukaryota</taxon>
        <taxon>Viridiplantae</taxon>
        <taxon>Streptophyta</taxon>
        <taxon>Embryophyta</taxon>
        <taxon>Tracheophyta</taxon>
        <taxon>Spermatophyta</taxon>
        <taxon>Magnoliopsida</taxon>
        <taxon>eudicotyledons</taxon>
        <taxon>Gunneridae</taxon>
        <taxon>Pentapetalae</taxon>
        <taxon>rosids</taxon>
        <taxon>fabids</taxon>
        <taxon>Fabales</taxon>
        <taxon>Fabaceae</taxon>
        <taxon>Cercidoideae</taxon>
        <taxon>Cercideae</taxon>
        <taxon>Bauhiniinae</taxon>
        <taxon>Bauhinia</taxon>
    </lineage>
</organism>
<proteinExistence type="predicted"/>
<gene>
    <name evidence="1" type="ORF">L6164_006239</name>
</gene>
<name>A0ACB9PTV6_BAUVA</name>
<evidence type="ECO:0000313" key="2">
    <source>
        <dbReference type="Proteomes" id="UP000828941"/>
    </source>
</evidence>
<sequence length="594" mass="67795">MNDKAEADAIFWEEEINGLPYTPIGVKRKARSKKKEYIGWGSTSLIRFLESIGKDTSKQISQYDLTSIVNEYVKENRLIHPTKKKRIICDERLHLLFGRKTISRIKIHELLQSHFAENHDESSDDSLFNFEDDENSLKTYESQKATSERKTNQEKKIVEKPKSCFAAISPSNIKLVYLKKSLVEELLKNPKTFESKVVGSFIRIRSDPNDYLQKNSHQLLQVTGISKMNDVNGETLLQVSGFFKDIRVRMLSDENFSEEECDDLHQRVKDGLVPRLTIVDLEQKVKVLHEDMTKHYIARELALLQNLIDRANEKGWRREYPFPYLGALVCQKMEQSFLDSLIDRHTLCEYLEKREKLQTEDEQQRLLREIPEVIAEDLESESTIQELSAEVHEPIADHVNQGGNSPTSILAGASEVLPEVFADHVKQEGNSPKSILAGASEGPLGHMPTHVASLNCSSPGKYYADHWYQVPAQDQSEIMISFTNNNNVAYGESRPNEAKTSQGTCSLNMQVLSSSQVIELSDDEENQAPSELSECSLWHYLDPQGDVQGPFPITSLKHWSDARYFPPDFKVWKAGQSQDESVLLVSVLQQYFPR</sequence>
<dbReference type="Proteomes" id="UP000828941">
    <property type="component" value="Chromosome 3"/>
</dbReference>
<protein>
    <submittedName>
        <fullName evidence="1">Uncharacterized protein</fullName>
    </submittedName>
</protein>
<accession>A0ACB9PTV6</accession>
<comment type="caution">
    <text evidence="1">The sequence shown here is derived from an EMBL/GenBank/DDBJ whole genome shotgun (WGS) entry which is preliminary data.</text>
</comment>
<reference evidence="1 2" key="1">
    <citation type="journal article" date="2022" name="DNA Res.">
        <title>Chromosomal-level genome assembly of the orchid tree Bauhinia variegata (Leguminosae; Cercidoideae) supports the allotetraploid origin hypothesis of Bauhinia.</title>
        <authorList>
            <person name="Zhong Y."/>
            <person name="Chen Y."/>
            <person name="Zheng D."/>
            <person name="Pang J."/>
            <person name="Liu Y."/>
            <person name="Luo S."/>
            <person name="Meng S."/>
            <person name="Qian L."/>
            <person name="Wei D."/>
            <person name="Dai S."/>
            <person name="Zhou R."/>
        </authorList>
    </citation>
    <scope>NUCLEOTIDE SEQUENCE [LARGE SCALE GENOMIC DNA]</scope>
    <source>
        <strain evidence="1">BV-YZ2020</strain>
    </source>
</reference>